<dbReference type="EMBL" id="PNCI01000042">
    <property type="protein sequence ID" value="TMP26741.1"/>
    <property type="molecule type" value="Genomic_DNA"/>
</dbReference>
<gene>
    <name evidence="1" type="ORF">CWB99_17945</name>
</gene>
<name>A0A5S3WHR7_9GAMM</name>
<protein>
    <submittedName>
        <fullName evidence="1">Uncharacterized protein</fullName>
    </submittedName>
</protein>
<reference evidence="1 2" key="1">
    <citation type="submission" date="2018-01" db="EMBL/GenBank/DDBJ databases">
        <authorList>
            <person name="Paulsen S."/>
            <person name="Gram L.K."/>
        </authorList>
    </citation>
    <scope>NUCLEOTIDE SEQUENCE [LARGE SCALE GENOMIC DNA]</scope>
    <source>
        <strain evidence="1 2">S2676</strain>
    </source>
</reference>
<accession>A0A5S3WHR7</accession>
<comment type="caution">
    <text evidence="1">The sequence shown here is derived from an EMBL/GenBank/DDBJ whole genome shotgun (WGS) entry which is preliminary data.</text>
</comment>
<dbReference type="Proteomes" id="UP000310249">
    <property type="component" value="Unassembled WGS sequence"/>
</dbReference>
<proteinExistence type="predicted"/>
<reference evidence="2" key="2">
    <citation type="submission" date="2019-06" db="EMBL/GenBank/DDBJ databases">
        <title>Co-occurence of chitin degradation, pigmentation and bioactivity in marine Pseudoalteromonas.</title>
        <authorList>
            <person name="Sonnenschein E.C."/>
            <person name="Bech P.K."/>
        </authorList>
    </citation>
    <scope>NUCLEOTIDE SEQUENCE [LARGE SCALE GENOMIC DNA]</scope>
    <source>
        <strain evidence="2">S2676</strain>
    </source>
</reference>
<evidence type="ECO:0000313" key="2">
    <source>
        <dbReference type="Proteomes" id="UP000310249"/>
    </source>
</evidence>
<sequence>MRRHSFRLLCALIIRFLCKLAQFLFVIKLICILFVDLISDRENAGAERGKVEVVIWSTYGI</sequence>
<dbReference type="AlphaFoldDB" id="A0A5S3WHR7"/>
<organism evidence="1 2">
    <name type="scientific">Pseudoalteromonas rubra</name>
    <dbReference type="NCBI Taxonomy" id="43658"/>
    <lineage>
        <taxon>Bacteria</taxon>
        <taxon>Pseudomonadati</taxon>
        <taxon>Pseudomonadota</taxon>
        <taxon>Gammaproteobacteria</taxon>
        <taxon>Alteromonadales</taxon>
        <taxon>Pseudoalteromonadaceae</taxon>
        <taxon>Pseudoalteromonas</taxon>
    </lineage>
</organism>
<evidence type="ECO:0000313" key="1">
    <source>
        <dbReference type="EMBL" id="TMP26741.1"/>
    </source>
</evidence>